<dbReference type="EC" id="2.10.1.1" evidence="11"/>
<comment type="pathway">
    <text evidence="3 11">Cofactor biosynthesis; molybdopterin biosynthesis.</text>
</comment>
<dbReference type="SUPFAM" id="SSF63867">
    <property type="entry name" value="MoeA C-terminal domain-like"/>
    <property type="match status" value="1"/>
</dbReference>
<comment type="similarity">
    <text evidence="4 11">Belongs to the MoeA family.</text>
</comment>
<dbReference type="InterPro" id="IPR005111">
    <property type="entry name" value="MoeA_C_domain_IV"/>
</dbReference>
<evidence type="ECO:0000256" key="3">
    <source>
        <dbReference type="ARBA" id="ARBA00005046"/>
    </source>
</evidence>
<protein>
    <recommendedName>
        <fullName evidence="11">Molybdopterin molybdenumtransferase</fullName>
        <ecNumber evidence="11">2.10.1.1</ecNumber>
    </recommendedName>
</protein>
<evidence type="ECO:0000259" key="12">
    <source>
        <dbReference type="SMART" id="SM00852"/>
    </source>
</evidence>
<dbReference type="Gene3D" id="2.170.190.11">
    <property type="entry name" value="Molybdopterin biosynthesis moea protein, domain 3"/>
    <property type="match status" value="1"/>
</dbReference>
<evidence type="ECO:0000313" key="14">
    <source>
        <dbReference type="Proteomes" id="UP000190064"/>
    </source>
</evidence>
<dbReference type="Pfam" id="PF00994">
    <property type="entry name" value="MoCF_biosynth"/>
    <property type="match status" value="1"/>
</dbReference>
<evidence type="ECO:0000256" key="6">
    <source>
        <dbReference type="ARBA" id="ARBA00022679"/>
    </source>
</evidence>
<evidence type="ECO:0000256" key="9">
    <source>
        <dbReference type="ARBA" id="ARBA00023150"/>
    </source>
</evidence>
<evidence type="ECO:0000256" key="5">
    <source>
        <dbReference type="ARBA" id="ARBA00022505"/>
    </source>
</evidence>
<dbReference type="RefSeq" id="WP_078319011.1">
    <property type="nucleotide sequence ID" value="NZ_FXTS01000002.1"/>
</dbReference>
<dbReference type="InterPro" id="IPR001453">
    <property type="entry name" value="MoaB/Mog_dom"/>
</dbReference>
<evidence type="ECO:0000256" key="7">
    <source>
        <dbReference type="ARBA" id="ARBA00022723"/>
    </source>
</evidence>
<keyword evidence="5 11" id="KW-0500">Molybdenum</keyword>
<keyword evidence="9 11" id="KW-0501">Molybdenum cofactor biosynthesis</keyword>
<dbReference type="GO" id="GO:0061599">
    <property type="term" value="F:molybdopterin molybdotransferase activity"/>
    <property type="evidence" value="ECO:0007669"/>
    <property type="project" value="UniProtKB-UniRule"/>
</dbReference>
<dbReference type="SUPFAM" id="SSF63882">
    <property type="entry name" value="MoeA N-terminal region -like"/>
    <property type="match status" value="1"/>
</dbReference>
<dbReference type="UniPathway" id="UPA00344"/>
<keyword evidence="7 11" id="KW-0479">Metal-binding</keyword>
<feature type="domain" description="MoaB/Mog" evidence="12">
    <location>
        <begin position="201"/>
        <end position="347"/>
    </location>
</feature>
<comment type="cofactor">
    <cofactor evidence="1 11">
        <name>Mg(2+)</name>
        <dbReference type="ChEBI" id="CHEBI:18420"/>
    </cofactor>
</comment>
<comment type="function">
    <text evidence="2 11">Catalyzes the insertion of molybdate into adenylated molybdopterin with the concomitant release of AMP.</text>
</comment>
<evidence type="ECO:0000256" key="1">
    <source>
        <dbReference type="ARBA" id="ARBA00001946"/>
    </source>
</evidence>
<dbReference type="Gene3D" id="3.90.105.10">
    <property type="entry name" value="Molybdopterin biosynthesis moea protein, domain 2"/>
    <property type="match status" value="1"/>
</dbReference>
<dbReference type="InterPro" id="IPR036688">
    <property type="entry name" value="MoeA_C_domain_IV_sf"/>
</dbReference>
<evidence type="ECO:0000256" key="8">
    <source>
        <dbReference type="ARBA" id="ARBA00022842"/>
    </source>
</evidence>
<dbReference type="InterPro" id="IPR038987">
    <property type="entry name" value="MoeA-like"/>
</dbReference>
<reference evidence="13" key="1">
    <citation type="submission" date="2017-02" db="EMBL/GenBank/DDBJ databases">
        <title>Draft Genome Sequence of the Salt Water Bacterium Oceanospirillum linum ATCC 11336.</title>
        <authorList>
            <person name="Trachtenberg A.M."/>
            <person name="Carney J.G."/>
            <person name="Linnane J.D."/>
            <person name="Rheaume B.A."/>
            <person name="Pitts N.L."/>
            <person name="Mykles D.L."/>
            <person name="Maclea K.S."/>
        </authorList>
    </citation>
    <scope>NUCLEOTIDE SEQUENCE [LARGE SCALE GENOMIC DNA]</scope>
    <source>
        <strain evidence="13">ATCC 11336</strain>
    </source>
</reference>
<dbReference type="EMBL" id="MTSD02000002">
    <property type="protein sequence ID" value="OOV87672.1"/>
    <property type="molecule type" value="Genomic_DNA"/>
</dbReference>
<dbReference type="STRING" id="966.BTA35_0206525"/>
<dbReference type="AlphaFoldDB" id="A0A1T1HCZ3"/>
<dbReference type="SMART" id="SM00852">
    <property type="entry name" value="MoCF_biosynth"/>
    <property type="match status" value="1"/>
</dbReference>
<evidence type="ECO:0000313" key="13">
    <source>
        <dbReference type="EMBL" id="OOV87672.1"/>
    </source>
</evidence>
<comment type="catalytic activity">
    <reaction evidence="10">
        <text>adenylyl-molybdopterin + molybdate = Mo-molybdopterin + AMP + H(+)</text>
        <dbReference type="Rhea" id="RHEA:35047"/>
        <dbReference type="ChEBI" id="CHEBI:15378"/>
        <dbReference type="ChEBI" id="CHEBI:36264"/>
        <dbReference type="ChEBI" id="CHEBI:62727"/>
        <dbReference type="ChEBI" id="CHEBI:71302"/>
        <dbReference type="ChEBI" id="CHEBI:456215"/>
        <dbReference type="EC" id="2.10.1.1"/>
    </reaction>
</comment>
<accession>A0A1T1HCZ3</accession>
<evidence type="ECO:0000256" key="10">
    <source>
        <dbReference type="ARBA" id="ARBA00047317"/>
    </source>
</evidence>
<dbReference type="PANTHER" id="PTHR10192:SF31">
    <property type="entry name" value="MOLYBDOPTERIN MOLYBDENUMTRANSFERASE"/>
    <property type="match status" value="1"/>
</dbReference>
<dbReference type="InterPro" id="IPR036425">
    <property type="entry name" value="MoaB/Mog-like_dom_sf"/>
</dbReference>
<keyword evidence="8 11" id="KW-0460">Magnesium</keyword>
<dbReference type="GO" id="GO:0006777">
    <property type="term" value="P:Mo-molybdopterin cofactor biosynthetic process"/>
    <property type="evidence" value="ECO:0007669"/>
    <property type="project" value="UniProtKB-UniRule"/>
</dbReference>
<organism evidence="13 14">
    <name type="scientific">Oceanospirillum linum</name>
    <dbReference type="NCBI Taxonomy" id="966"/>
    <lineage>
        <taxon>Bacteria</taxon>
        <taxon>Pseudomonadati</taxon>
        <taxon>Pseudomonadota</taxon>
        <taxon>Gammaproteobacteria</taxon>
        <taxon>Oceanospirillales</taxon>
        <taxon>Oceanospirillaceae</taxon>
        <taxon>Oceanospirillum</taxon>
    </lineage>
</organism>
<dbReference type="Pfam" id="PF03453">
    <property type="entry name" value="MoeA_N"/>
    <property type="match status" value="1"/>
</dbReference>
<comment type="caution">
    <text evidence="13">The sequence shown here is derived from an EMBL/GenBank/DDBJ whole genome shotgun (WGS) entry which is preliminary data.</text>
</comment>
<dbReference type="InterPro" id="IPR005110">
    <property type="entry name" value="MoeA_linker/N"/>
</dbReference>
<dbReference type="Pfam" id="PF03454">
    <property type="entry name" value="MoeA_C"/>
    <property type="match status" value="1"/>
</dbReference>
<dbReference type="NCBIfam" id="NF045515">
    <property type="entry name" value="Glp_gephyrin"/>
    <property type="match status" value="1"/>
</dbReference>
<dbReference type="Gene3D" id="3.40.980.10">
    <property type="entry name" value="MoaB/Mog-like domain"/>
    <property type="match status" value="1"/>
</dbReference>
<dbReference type="Gene3D" id="2.40.340.10">
    <property type="entry name" value="MoeA, C-terminal, domain IV"/>
    <property type="match status" value="1"/>
</dbReference>
<dbReference type="GO" id="GO:0005829">
    <property type="term" value="C:cytosol"/>
    <property type="evidence" value="ECO:0007669"/>
    <property type="project" value="TreeGrafter"/>
</dbReference>
<dbReference type="PANTHER" id="PTHR10192">
    <property type="entry name" value="MOLYBDOPTERIN BIOSYNTHESIS PROTEIN"/>
    <property type="match status" value="1"/>
</dbReference>
<keyword evidence="6 11" id="KW-0808">Transferase</keyword>
<dbReference type="Proteomes" id="UP000190064">
    <property type="component" value="Unassembled WGS sequence"/>
</dbReference>
<evidence type="ECO:0000256" key="2">
    <source>
        <dbReference type="ARBA" id="ARBA00002901"/>
    </source>
</evidence>
<dbReference type="NCBIfam" id="TIGR00177">
    <property type="entry name" value="molyb_syn"/>
    <property type="match status" value="1"/>
</dbReference>
<name>A0A1T1HCZ3_OCELI</name>
<evidence type="ECO:0000256" key="4">
    <source>
        <dbReference type="ARBA" id="ARBA00010763"/>
    </source>
</evidence>
<keyword evidence="14" id="KW-1185">Reference proteome</keyword>
<dbReference type="FunFam" id="3.40.980.10:FF:000004">
    <property type="entry name" value="Molybdopterin molybdenumtransferase"/>
    <property type="match status" value="1"/>
</dbReference>
<dbReference type="NCBIfam" id="NF011060">
    <property type="entry name" value="PRK14491.1"/>
    <property type="match status" value="1"/>
</dbReference>
<gene>
    <name evidence="13" type="ORF">BTA35_0206525</name>
</gene>
<proteinExistence type="inferred from homology"/>
<dbReference type="GO" id="GO:0046872">
    <property type="term" value="F:metal ion binding"/>
    <property type="evidence" value="ECO:0007669"/>
    <property type="project" value="UniProtKB-UniRule"/>
</dbReference>
<evidence type="ECO:0000256" key="11">
    <source>
        <dbReference type="RuleBase" id="RU365090"/>
    </source>
</evidence>
<dbReference type="InterPro" id="IPR036135">
    <property type="entry name" value="MoeA_linker/N_sf"/>
</dbReference>
<dbReference type="SUPFAM" id="SSF53218">
    <property type="entry name" value="Molybdenum cofactor biosynthesis proteins"/>
    <property type="match status" value="1"/>
</dbReference>
<sequence length="436" mass="45860">MSSEQNTYQASVSCFDQPGQLSVQQGRQALLDAIVSAKHPGRIRQPIAELVGSVLAEDVISPINVPAQTNAAMDGFALALPEASGDSFPSEYQLVGKALAGHGFDGELETGQAVTITTGAPVPAGANSVVMREICQPGEGVVLIEKPESLRLNDNIRQAGEDLATGQVAVKAGTRLTPAHQGLIASLGLTDVAVFKPLVVAVFSTGDEVVAQGQPLPPHSIYDTNRYSLIALLKKLHCEVIDLGILPDQEEVLAKTLADAAVKSDVVISSGGVSVGVADYIKTALARVGEIGFWRMNIRPGRPFAFGCIGADLTQDNADSAWFFGLPGNPVAVMVTFMQLAQPALRLLQGETGWQLQAIPAIASEKMRSREGRTDFHRGIFSLSAEGQLQVQTTGTQGSGILRSMTEANCLIEIGDEHGAIAAGGSVKIYPFADLL</sequence>
<dbReference type="CDD" id="cd00887">
    <property type="entry name" value="MoeA"/>
    <property type="match status" value="1"/>
</dbReference>